<dbReference type="InterPro" id="IPR000835">
    <property type="entry name" value="HTH_MarR-typ"/>
</dbReference>
<dbReference type="PRINTS" id="PR00598">
    <property type="entry name" value="HTHMARR"/>
</dbReference>
<protein>
    <submittedName>
        <fullName evidence="2">Winged helix-turn-helix transcriptional regulator</fullName>
    </submittedName>
</protein>
<dbReference type="AlphaFoldDB" id="A0A4U1L4B3"/>
<reference evidence="2 3" key="1">
    <citation type="submission" date="2019-04" db="EMBL/GenBank/DDBJ databases">
        <authorList>
            <person name="Yang Y."/>
            <person name="Wei D."/>
        </authorList>
    </citation>
    <scope>NUCLEOTIDE SEQUENCE [LARGE SCALE GENOMIC DNA]</scope>
    <source>
        <strain evidence="2 3">L-1-4w-11</strain>
    </source>
</reference>
<sequence length="182" mass="19893">MRNLPDSRPERPLPVDLTPPTACRVPPIDPFEAADPGTSAFRVERYPFYLLNRLVGRYNGIIEARLRTIDLDIPSWRVLMILGEASPRGTRAIADAAVINLSTMTRIVQRMVGAGLVTAASSPEDARITLVDLTPVGQARLAEARRVTAPIFGHLVQGFAADEFEQLIAMLGRMHANLAPLS</sequence>
<evidence type="ECO:0000313" key="3">
    <source>
        <dbReference type="Proteomes" id="UP000309138"/>
    </source>
</evidence>
<dbReference type="InterPro" id="IPR039422">
    <property type="entry name" value="MarR/SlyA-like"/>
</dbReference>
<dbReference type="PANTHER" id="PTHR33164">
    <property type="entry name" value="TRANSCRIPTIONAL REGULATOR, MARR FAMILY"/>
    <property type="match status" value="1"/>
</dbReference>
<dbReference type="Pfam" id="PF01047">
    <property type="entry name" value="MarR"/>
    <property type="match status" value="1"/>
</dbReference>
<proteinExistence type="predicted"/>
<feature type="domain" description="HTH marR-type" evidence="1">
    <location>
        <begin position="44"/>
        <end position="176"/>
    </location>
</feature>
<dbReference type="SUPFAM" id="SSF46785">
    <property type="entry name" value="Winged helix' DNA-binding domain"/>
    <property type="match status" value="1"/>
</dbReference>
<evidence type="ECO:0000313" key="2">
    <source>
        <dbReference type="EMBL" id="TKD51090.1"/>
    </source>
</evidence>
<dbReference type="InterPro" id="IPR036388">
    <property type="entry name" value="WH-like_DNA-bd_sf"/>
</dbReference>
<dbReference type="Proteomes" id="UP000309138">
    <property type="component" value="Unassembled WGS sequence"/>
</dbReference>
<keyword evidence="3" id="KW-1185">Reference proteome</keyword>
<dbReference type="Gene3D" id="1.10.10.10">
    <property type="entry name" value="Winged helix-like DNA-binding domain superfamily/Winged helix DNA-binding domain"/>
    <property type="match status" value="1"/>
</dbReference>
<dbReference type="EMBL" id="SWKR01000002">
    <property type="protein sequence ID" value="TKD51090.1"/>
    <property type="molecule type" value="Genomic_DNA"/>
</dbReference>
<evidence type="ECO:0000259" key="1">
    <source>
        <dbReference type="PROSITE" id="PS50995"/>
    </source>
</evidence>
<dbReference type="GO" id="GO:0006950">
    <property type="term" value="P:response to stress"/>
    <property type="evidence" value="ECO:0007669"/>
    <property type="project" value="TreeGrafter"/>
</dbReference>
<dbReference type="PANTHER" id="PTHR33164:SF43">
    <property type="entry name" value="HTH-TYPE TRANSCRIPTIONAL REPRESSOR YETL"/>
    <property type="match status" value="1"/>
</dbReference>
<name>A0A4U1L4B3_9SPHN</name>
<dbReference type="GO" id="GO:0003700">
    <property type="term" value="F:DNA-binding transcription factor activity"/>
    <property type="evidence" value="ECO:0007669"/>
    <property type="project" value="InterPro"/>
</dbReference>
<organism evidence="2 3">
    <name type="scientific">Sphingomonas baiyangensis</name>
    <dbReference type="NCBI Taxonomy" id="2572576"/>
    <lineage>
        <taxon>Bacteria</taxon>
        <taxon>Pseudomonadati</taxon>
        <taxon>Pseudomonadota</taxon>
        <taxon>Alphaproteobacteria</taxon>
        <taxon>Sphingomonadales</taxon>
        <taxon>Sphingomonadaceae</taxon>
        <taxon>Sphingomonas</taxon>
    </lineage>
</organism>
<dbReference type="PROSITE" id="PS50995">
    <property type="entry name" value="HTH_MARR_2"/>
    <property type="match status" value="1"/>
</dbReference>
<dbReference type="OrthoDB" id="8684664at2"/>
<gene>
    <name evidence="2" type="ORF">FBR43_10215</name>
</gene>
<dbReference type="InterPro" id="IPR036390">
    <property type="entry name" value="WH_DNA-bd_sf"/>
</dbReference>
<accession>A0A4U1L4B3</accession>
<dbReference type="SMART" id="SM00347">
    <property type="entry name" value="HTH_MARR"/>
    <property type="match status" value="1"/>
</dbReference>
<comment type="caution">
    <text evidence="2">The sequence shown here is derived from an EMBL/GenBank/DDBJ whole genome shotgun (WGS) entry which is preliminary data.</text>
</comment>